<feature type="domain" description="Putative Se/S carrier protein-like" evidence="1">
    <location>
        <begin position="9"/>
        <end position="75"/>
    </location>
</feature>
<gene>
    <name evidence="2" type="ORF">SY1_11800</name>
</gene>
<organism evidence="2 3">
    <name type="scientific">Fretibacterium fastidiosum</name>
    <dbReference type="NCBI Taxonomy" id="651822"/>
    <lineage>
        <taxon>Bacteria</taxon>
        <taxon>Thermotogati</taxon>
        <taxon>Synergistota</taxon>
        <taxon>Synergistia</taxon>
        <taxon>Synergistales</taxon>
        <taxon>Aminobacteriaceae</taxon>
        <taxon>Fretibacterium</taxon>
    </lineage>
</organism>
<protein>
    <recommendedName>
        <fullName evidence="1">Putative Se/S carrier protein-like domain-containing protein</fullName>
    </recommendedName>
</protein>
<dbReference type="Proteomes" id="UP000008957">
    <property type="component" value="Chromosome"/>
</dbReference>
<evidence type="ECO:0000313" key="2">
    <source>
        <dbReference type="EMBL" id="CBL28341.1"/>
    </source>
</evidence>
<reference evidence="3" key="1">
    <citation type="submission" date="2010-03" db="EMBL/GenBank/DDBJ databases">
        <title>The genome sequence of Synergistetes sp. SGP1.</title>
        <authorList>
            <consortium name="metaHIT consortium -- http://www.metahit.eu/"/>
            <person name="Pajon A."/>
            <person name="Turner K."/>
            <person name="Parkhill J."/>
            <person name="Wade W."/>
            <person name="Vartoukian S."/>
        </authorList>
    </citation>
    <scope>NUCLEOTIDE SEQUENCE [LARGE SCALE GENOMIC DNA]</scope>
    <source>
        <strain evidence="3">SGP1</strain>
    </source>
</reference>
<keyword evidence="3" id="KW-1185">Reference proteome</keyword>
<dbReference type="AlphaFoldDB" id="A0AB94IX71"/>
<reference evidence="2 3" key="2">
    <citation type="submission" date="2010-03" db="EMBL/GenBank/DDBJ databases">
        <authorList>
            <person name="Pajon A."/>
        </authorList>
    </citation>
    <scope>NUCLEOTIDE SEQUENCE [LARGE SCALE GENOMIC DNA]</scope>
    <source>
        <strain evidence="2 3">SGP1</strain>
    </source>
</reference>
<dbReference type="InterPro" id="IPR021778">
    <property type="entry name" value="Se/S_carrier-like"/>
</dbReference>
<evidence type="ECO:0000313" key="3">
    <source>
        <dbReference type="Proteomes" id="UP000008957"/>
    </source>
</evidence>
<dbReference type="Pfam" id="PF11823">
    <property type="entry name" value="Se_S_carrier"/>
    <property type="match status" value="1"/>
</dbReference>
<sequence length="89" mass="9865">MSESTGARHYVLFPDVKNAQSLYELMKAAGVRCTFAPTPREADRCCGLAVLYQDAGERGRIERMAAENGVQVLRFFDGATGDPDRMKFC</sequence>
<name>A0AB94IX71_9BACT</name>
<dbReference type="KEGG" id="sbr:SY1_11800"/>
<proteinExistence type="predicted"/>
<evidence type="ECO:0000259" key="1">
    <source>
        <dbReference type="Pfam" id="PF11823"/>
    </source>
</evidence>
<dbReference type="EMBL" id="FP929056">
    <property type="protein sequence ID" value="CBL28341.1"/>
    <property type="molecule type" value="Genomic_DNA"/>
</dbReference>
<accession>A0AB94IX71</accession>
<dbReference type="RefSeq" id="WP_015556488.1">
    <property type="nucleotide sequence ID" value="NC_021038.1"/>
</dbReference>